<dbReference type="EMBL" id="JBEDUW010000002">
    <property type="protein sequence ID" value="KAK9942073.1"/>
    <property type="molecule type" value="Genomic_DNA"/>
</dbReference>
<sequence>MENGVRGLMLDMFEFNKLTWSPNFIRSCNDNSVPLLDMIKTFQVAAGNRWPNFVAVDFYPKTNGGGAPAAMDVVNGHLVCGCENINLFKADAIFGKCSKPQTTIPAPPTPTKAPKPNPPPQEQ</sequence>
<dbReference type="PANTHER" id="PTHR13593:SF134">
    <property type="entry name" value="F14J22.5 PROTEIN"/>
    <property type="match status" value="1"/>
</dbReference>
<keyword evidence="3" id="KW-1185">Reference proteome</keyword>
<dbReference type="InterPro" id="IPR051057">
    <property type="entry name" value="PI-PLC_domain"/>
</dbReference>
<protein>
    <submittedName>
        <fullName evidence="2">Uncharacterized protein</fullName>
    </submittedName>
</protein>
<organism evidence="2 3">
    <name type="scientific">Rubus argutus</name>
    <name type="common">Southern blackberry</name>
    <dbReference type="NCBI Taxonomy" id="59490"/>
    <lineage>
        <taxon>Eukaryota</taxon>
        <taxon>Viridiplantae</taxon>
        <taxon>Streptophyta</taxon>
        <taxon>Embryophyta</taxon>
        <taxon>Tracheophyta</taxon>
        <taxon>Spermatophyta</taxon>
        <taxon>Magnoliopsida</taxon>
        <taxon>eudicotyledons</taxon>
        <taxon>Gunneridae</taxon>
        <taxon>Pentapetalae</taxon>
        <taxon>rosids</taxon>
        <taxon>fabids</taxon>
        <taxon>Rosales</taxon>
        <taxon>Rosaceae</taxon>
        <taxon>Rosoideae</taxon>
        <taxon>Rosoideae incertae sedis</taxon>
        <taxon>Rubus</taxon>
    </lineage>
</organism>
<reference evidence="2 3" key="1">
    <citation type="journal article" date="2023" name="G3 (Bethesda)">
        <title>A chromosome-length genome assembly and annotation of blackberry (Rubus argutus, cv. 'Hillquist').</title>
        <authorList>
            <person name="Bruna T."/>
            <person name="Aryal R."/>
            <person name="Dudchenko O."/>
            <person name="Sargent D.J."/>
            <person name="Mead D."/>
            <person name="Buti M."/>
            <person name="Cavallini A."/>
            <person name="Hytonen T."/>
            <person name="Andres J."/>
            <person name="Pham M."/>
            <person name="Weisz D."/>
            <person name="Mascagni F."/>
            <person name="Usai G."/>
            <person name="Natali L."/>
            <person name="Bassil N."/>
            <person name="Fernandez G.E."/>
            <person name="Lomsadze A."/>
            <person name="Armour M."/>
            <person name="Olukolu B."/>
            <person name="Poorten T."/>
            <person name="Britton C."/>
            <person name="Davik J."/>
            <person name="Ashrafi H."/>
            <person name="Aiden E.L."/>
            <person name="Borodovsky M."/>
            <person name="Worthington M."/>
        </authorList>
    </citation>
    <scope>NUCLEOTIDE SEQUENCE [LARGE SCALE GENOMIC DNA]</scope>
    <source>
        <strain evidence="2">PI 553951</strain>
    </source>
</reference>
<dbReference type="GO" id="GO:0008081">
    <property type="term" value="F:phosphoric diester hydrolase activity"/>
    <property type="evidence" value="ECO:0007669"/>
    <property type="project" value="TreeGrafter"/>
</dbReference>
<proteinExistence type="predicted"/>
<evidence type="ECO:0000313" key="2">
    <source>
        <dbReference type="EMBL" id="KAK9942073.1"/>
    </source>
</evidence>
<dbReference type="PANTHER" id="PTHR13593">
    <property type="match status" value="1"/>
</dbReference>
<name>A0AAW1Y2I9_RUBAR</name>
<dbReference type="AlphaFoldDB" id="A0AAW1Y2I9"/>
<accession>A0AAW1Y2I9</accession>
<comment type="caution">
    <text evidence="2">The sequence shown here is derived from an EMBL/GenBank/DDBJ whole genome shotgun (WGS) entry which is preliminary data.</text>
</comment>
<feature type="compositionally biased region" description="Pro residues" evidence="1">
    <location>
        <begin position="105"/>
        <end position="123"/>
    </location>
</feature>
<evidence type="ECO:0000313" key="3">
    <source>
        <dbReference type="Proteomes" id="UP001457282"/>
    </source>
</evidence>
<dbReference type="Proteomes" id="UP001457282">
    <property type="component" value="Unassembled WGS sequence"/>
</dbReference>
<gene>
    <name evidence="2" type="ORF">M0R45_007762</name>
</gene>
<evidence type="ECO:0000256" key="1">
    <source>
        <dbReference type="SAM" id="MobiDB-lite"/>
    </source>
</evidence>
<dbReference type="Pfam" id="PF26178">
    <property type="entry name" value="PI-PLC_cat"/>
    <property type="match status" value="1"/>
</dbReference>
<feature type="region of interest" description="Disordered" evidence="1">
    <location>
        <begin position="99"/>
        <end position="123"/>
    </location>
</feature>